<feature type="region of interest" description="Disordered" evidence="1">
    <location>
        <begin position="132"/>
        <end position="152"/>
    </location>
</feature>
<gene>
    <name evidence="2" type="ORF">LTRI10_LOCUS19556</name>
</gene>
<dbReference type="AlphaFoldDB" id="A0AAV2DWN8"/>
<organism evidence="2 3">
    <name type="scientific">Linum trigynum</name>
    <dbReference type="NCBI Taxonomy" id="586398"/>
    <lineage>
        <taxon>Eukaryota</taxon>
        <taxon>Viridiplantae</taxon>
        <taxon>Streptophyta</taxon>
        <taxon>Embryophyta</taxon>
        <taxon>Tracheophyta</taxon>
        <taxon>Spermatophyta</taxon>
        <taxon>Magnoliopsida</taxon>
        <taxon>eudicotyledons</taxon>
        <taxon>Gunneridae</taxon>
        <taxon>Pentapetalae</taxon>
        <taxon>rosids</taxon>
        <taxon>fabids</taxon>
        <taxon>Malpighiales</taxon>
        <taxon>Linaceae</taxon>
        <taxon>Linum</taxon>
    </lineage>
</organism>
<protein>
    <submittedName>
        <fullName evidence="2">Uncharacterized protein</fullName>
    </submittedName>
</protein>
<sequence length="527" mass="58074">MASNTSRIIVLETQMAAIKQQMDSRHRDLKAAIAALADSTKASIDALTDSLEQRRDVSRVRSPWHASPNQFADPQPFIPPPRQSLILDPHVWVPSSTVSGQLASIADHQVPSPTFNLVSPLSTSAPKSLIPSAVSSPRIQDPNPSSPEPPPFALPSFPPSFALLPSTPSVVVYPIDSFATPVASSTSNPSHPFPHSSAAIKEIKIETPKSFPPTLLSSFFLPSPPQTISTLKIHSLPNWDIHTSFTGDPNDICAQKIESSVSRGASSISGSCDNFAIRVFPTVFSSGFQDCHIPLMHSKLNYGVRICCGYGGNCVAPTRREKYPLFMVPFVGCNMAIFNSSVQYGFQIFPTYYGVHLNSHTGCTYADFKGPYKDYEEHVDGVEHVKRKQNCGLSERDNGLFVESSEPVKDWVSRVRREGVHCAAGEGCAKVSQQGNVANKNAGSISIVENERTLAATKLAKERVDHTDLTFFAYFLWNYSTVIKFVKPQERHYNSHISTGLRELQRHFYSGSIEQLPLKKRIMFLKI</sequence>
<name>A0AAV2DWN8_9ROSI</name>
<evidence type="ECO:0000313" key="3">
    <source>
        <dbReference type="Proteomes" id="UP001497516"/>
    </source>
</evidence>
<reference evidence="2 3" key="1">
    <citation type="submission" date="2024-04" db="EMBL/GenBank/DDBJ databases">
        <authorList>
            <person name="Fracassetti M."/>
        </authorList>
    </citation>
    <scope>NUCLEOTIDE SEQUENCE [LARGE SCALE GENOMIC DNA]</scope>
</reference>
<proteinExistence type="predicted"/>
<dbReference type="EMBL" id="OZ034816">
    <property type="protein sequence ID" value="CAL1377942.1"/>
    <property type="molecule type" value="Genomic_DNA"/>
</dbReference>
<evidence type="ECO:0000313" key="2">
    <source>
        <dbReference type="EMBL" id="CAL1377942.1"/>
    </source>
</evidence>
<dbReference type="Proteomes" id="UP001497516">
    <property type="component" value="Chromosome 3"/>
</dbReference>
<accession>A0AAV2DWN8</accession>
<evidence type="ECO:0000256" key="1">
    <source>
        <dbReference type="SAM" id="MobiDB-lite"/>
    </source>
</evidence>
<keyword evidence="3" id="KW-1185">Reference proteome</keyword>